<evidence type="ECO:0000313" key="2">
    <source>
        <dbReference type="EMBL" id="KKT85835.1"/>
    </source>
</evidence>
<gene>
    <name evidence="2" type="ORF">UW84_C0021G0004</name>
</gene>
<sequence length="235" mass="25340">MKKLRNAFVLGFAVMLLASACFNPMADAPAKLTDFATWFDTERSVTTEEECSDGSLAFTVRGNIYACPSNVETITSAPLPSAPGSVEIVPVEAITVANDGRTYFNACTSVGLDDDITALKNNGQVVPNSFMFLDKNETEVAAGDYWFIDVPENVYGHIFYPITGLTYQVRGPAKLMVSAATFWCDNGGPTPHDGMYQMVDAKKLADMLLDANWELAGDGAIGAWVVVPSVESQPK</sequence>
<feature type="chain" id="PRO_5002538143" description="Lipoprotein" evidence="1">
    <location>
        <begin position="27"/>
        <end position="235"/>
    </location>
</feature>
<reference evidence="2 3" key="1">
    <citation type="journal article" date="2015" name="Nature">
        <title>rRNA introns, odd ribosomes, and small enigmatic genomes across a large radiation of phyla.</title>
        <authorList>
            <person name="Brown C.T."/>
            <person name="Hug L.A."/>
            <person name="Thomas B.C."/>
            <person name="Sharon I."/>
            <person name="Castelle C.J."/>
            <person name="Singh A."/>
            <person name="Wilkins M.J."/>
            <person name="Williams K.H."/>
            <person name="Banfield J.F."/>
        </authorList>
    </citation>
    <scope>NUCLEOTIDE SEQUENCE [LARGE SCALE GENOMIC DNA]</scope>
</reference>
<feature type="signal peptide" evidence="1">
    <location>
        <begin position="1"/>
        <end position="26"/>
    </location>
</feature>
<dbReference type="EMBL" id="LCJW01000021">
    <property type="protein sequence ID" value="KKT85835.1"/>
    <property type="molecule type" value="Genomic_DNA"/>
</dbReference>
<organism evidence="2 3">
    <name type="scientific">Candidatus Collierbacteria bacterium GW2011_GWA2_44_99</name>
    <dbReference type="NCBI Taxonomy" id="1618380"/>
    <lineage>
        <taxon>Bacteria</taxon>
        <taxon>Candidatus Collieribacteriota</taxon>
    </lineage>
</organism>
<evidence type="ECO:0008006" key="4">
    <source>
        <dbReference type="Google" id="ProtNLM"/>
    </source>
</evidence>
<dbReference type="AlphaFoldDB" id="A0A0G1KQS8"/>
<accession>A0A0G1KQS8</accession>
<comment type="caution">
    <text evidence="2">The sequence shown here is derived from an EMBL/GenBank/DDBJ whole genome shotgun (WGS) entry which is preliminary data.</text>
</comment>
<dbReference type="PROSITE" id="PS51257">
    <property type="entry name" value="PROKAR_LIPOPROTEIN"/>
    <property type="match status" value="1"/>
</dbReference>
<evidence type="ECO:0000256" key="1">
    <source>
        <dbReference type="SAM" id="SignalP"/>
    </source>
</evidence>
<keyword evidence="1" id="KW-0732">Signal</keyword>
<evidence type="ECO:0000313" key="3">
    <source>
        <dbReference type="Proteomes" id="UP000034797"/>
    </source>
</evidence>
<dbReference type="Proteomes" id="UP000034797">
    <property type="component" value="Unassembled WGS sequence"/>
</dbReference>
<proteinExistence type="predicted"/>
<name>A0A0G1KQS8_9BACT</name>
<protein>
    <recommendedName>
        <fullName evidence="4">Lipoprotein</fullName>
    </recommendedName>
</protein>